<accession>A0ABP8NG98</accession>
<dbReference type="PROSITE" id="PS50005">
    <property type="entry name" value="TPR"/>
    <property type="match status" value="2"/>
</dbReference>
<dbReference type="Pfam" id="PF13432">
    <property type="entry name" value="TPR_16"/>
    <property type="match status" value="1"/>
</dbReference>
<proteinExistence type="predicted"/>
<dbReference type="PANTHER" id="PTHR44858:SF1">
    <property type="entry name" value="UDP-N-ACETYLGLUCOSAMINE--PEPTIDE N-ACETYLGLUCOSAMINYLTRANSFERASE SPINDLY-RELATED"/>
    <property type="match status" value="1"/>
</dbReference>
<gene>
    <name evidence="4" type="ORF">GCM10023093_21300</name>
</gene>
<dbReference type="EMBL" id="BAABFA010000014">
    <property type="protein sequence ID" value="GAA4466741.1"/>
    <property type="molecule type" value="Genomic_DNA"/>
</dbReference>
<feature type="repeat" description="TPR" evidence="3">
    <location>
        <begin position="287"/>
        <end position="320"/>
    </location>
</feature>
<evidence type="ECO:0000256" key="2">
    <source>
        <dbReference type="ARBA" id="ARBA00022803"/>
    </source>
</evidence>
<dbReference type="Proteomes" id="UP001500067">
    <property type="component" value="Unassembled WGS sequence"/>
</dbReference>
<dbReference type="Gene3D" id="1.25.40.10">
    <property type="entry name" value="Tetratricopeptide repeat domain"/>
    <property type="match status" value="2"/>
</dbReference>
<name>A0ABP8NG98_9BACT</name>
<dbReference type="InterPro" id="IPR019734">
    <property type="entry name" value="TPR_rpt"/>
</dbReference>
<dbReference type="InterPro" id="IPR011990">
    <property type="entry name" value="TPR-like_helical_dom_sf"/>
</dbReference>
<dbReference type="InterPro" id="IPR050498">
    <property type="entry name" value="Ycf3"/>
</dbReference>
<dbReference type="PANTHER" id="PTHR44858">
    <property type="entry name" value="TETRATRICOPEPTIDE REPEAT PROTEIN 6"/>
    <property type="match status" value="1"/>
</dbReference>
<dbReference type="SMART" id="SM00028">
    <property type="entry name" value="TPR"/>
    <property type="match status" value="7"/>
</dbReference>
<evidence type="ECO:0000313" key="5">
    <source>
        <dbReference type="Proteomes" id="UP001500067"/>
    </source>
</evidence>
<keyword evidence="2 3" id="KW-0802">TPR repeat</keyword>
<organism evidence="4 5">
    <name type="scientific">Nemorincola caseinilytica</name>
    <dbReference type="NCBI Taxonomy" id="2054315"/>
    <lineage>
        <taxon>Bacteria</taxon>
        <taxon>Pseudomonadati</taxon>
        <taxon>Bacteroidota</taxon>
        <taxon>Chitinophagia</taxon>
        <taxon>Chitinophagales</taxon>
        <taxon>Chitinophagaceae</taxon>
        <taxon>Nemorincola</taxon>
    </lineage>
</organism>
<dbReference type="SUPFAM" id="SSF48452">
    <property type="entry name" value="TPR-like"/>
    <property type="match status" value="1"/>
</dbReference>
<evidence type="ECO:0000313" key="4">
    <source>
        <dbReference type="EMBL" id="GAA4466741.1"/>
    </source>
</evidence>
<keyword evidence="1" id="KW-0677">Repeat</keyword>
<sequence length="368" mass="41835">MGVNVVNERSSGRGFLLPIFLFDNFARMKISWMRHFTLIIALVLLAACGGKHTDGAGASEDPMLTSSPTLKSITDEIHKSPKDAALYFERGRQLHKLRYDSLALKDFKYAVSLDSSKSEYYSAIGDLLFENKDINGSLEWIQLAIRKNPEDRKAHLKIAKLFLYTGDHARAFAEINIVLRKNVYDPEAYFLKAMLYKDLKDTARAISNLQTAIQVSPEHRDAVVELGLLYSAKNDSIALRYLNNAFVMDSTDVFPIYAKGVYFQERGDNERAKAEYRRCILADRHFTDAYFNMGYILLQQDSTAKAWRQFDMAIKTDPTNTTAYFNRGLCSEIMDSLSNAVADYRTAARMDTGYAAPRKALQRLKQKM</sequence>
<evidence type="ECO:0000256" key="3">
    <source>
        <dbReference type="PROSITE-ProRule" id="PRU00339"/>
    </source>
</evidence>
<feature type="repeat" description="TPR" evidence="3">
    <location>
        <begin position="186"/>
        <end position="219"/>
    </location>
</feature>
<evidence type="ECO:0000256" key="1">
    <source>
        <dbReference type="ARBA" id="ARBA00022737"/>
    </source>
</evidence>
<protein>
    <recommendedName>
        <fullName evidence="6">Tetratricopeptide repeat protein</fullName>
    </recommendedName>
</protein>
<reference evidence="5" key="1">
    <citation type="journal article" date="2019" name="Int. J. Syst. Evol. Microbiol.">
        <title>The Global Catalogue of Microorganisms (GCM) 10K type strain sequencing project: providing services to taxonomists for standard genome sequencing and annotation.</title>
        <authorList>
            <consortium name="The Broad Institute Genomics Platform"/>
            <consortium name="The Broad Institute Genome Sequencing Center for Infectious Disease"/>
            <person name="Wu L."/>
            <person name="Ma J."/>
        </authorList>
    </citation>
    <scope>NUCLEOTIDE SEQUENCE [LARGE SCALE GENOMIC DNA]</scope>
    <source>
        <strain evidence="5">JCM 32105</strain>
    </source>
</reference>
<evidence type="ECO:0008006" key="6">
    <source>
        <dbReference type="Google" id="ProtNLM"/>
    </source>
</evidence>
<dbReference type="Pfam" id="PF13181">
    <property type="entry name" value="TPR_8"/>
    <property type="match status" value="1"/>
</dbReference>
<keyword evidence="5" id="KW-1185">Reference proteome</keyword>
<comment type="caution">
    <text evidence="4">The sequence shown here is derived from an EMBL/GenBank/DDBJ whole genome shotgun (WGS) entry which is preliminary data.</text>
</comment>